<comment type="caution">
    <text evidence="1">The sequence shown here is derived from an EMBL/GenBank/DDBJ whole genome shotgun (WGS) entry which is preliminary data.</text>
</comment>
<accession>A0A4R2JF56</accession>
<proteinExistence type="predicted"/>
<evidence type="ECO:0000313" key="2">
    <source>
        <dbReference type="Proteomes" id="UP000295680"/>
    </source>
</evidence>
<evidence type="ECO:0000313" key="1">
    <source>
        <dbReference type="EMBL" id="TCO52865.1"/>
    </source>
</evidence>
<organism evidence="1 2">
    <name type="scientific">Actinocrispum wychmicini</name>
    <dbReference type="NCBI Taxonomy" id="1213861"/>
    <lineage>
        <taxon>Bacteria</taxon>
        <taxon>Bacillati</taxon>
        <taxon>Actinomycetota</taxon>
        <taxon>Actinomycetes</taxon>
        <taxon>Pseudonocardiales</taxon>
        <taxon>Pseudonocardiaceae</taxon>
        <taxon>Actinocrispum</taxon>
    </lineage>
</organism>
<keyword evidence="2" id="KW-1185">Reference proteome</keyword>
<dbReference type="OrthoDB" id="3870258at2"/>
<dbReference type="InterPro" id="IPR014942">
    <property type="entry name" value="AbiEii"/>
</dbReference>
<dbReference type="AlphaFoldDB" id="A0A4R2JF56"/>
<keyword evidence="1" id="KW-0808">Transferase</keyword>
<dbReference type="GO" id="GO:0016740">
    <property type="term" value="F:transferase activity"/>
    <property type="evidence" value="ECO:0007669"/>
    <property type="project" value="UniProtKB-KW"/>
</dbReference>
<dbReference type="EMBL" id="SLWS01000011">
    <property type="protein sequence ID" value="TCO52865.1"/>
    <property type="molecule type" value="Genomic_DNA"/>
</dbReference>
<dbReference type="Pfam" id="PF08843">
    <property type="entry name" value="AbiEii"/>
    <property type="match status" value="1"/>
</dbReference>
<protein>
    <submittedName>
        <fullName evidence="1">Nucleotidyltransferase AbiEii toxin of type IV toxin-antitoxin system</fullName>
    </submittedName>
</protein>
<name>A0A4R2JF56_9PSEU</name>
<gene>
    <name evidence="1" type="ORF">EV192_11159</name>
</gene>
<reference evidence="1 2" key="1">
    <citation type="submission" date="2019-03" db="EMBL/GenBank/DDBJ databases">
        <title>Genomic Encyclopedia of Type Strains, Phase IV (KMG-IV): sequencing the most valuable type-strain genomes for metagenomic binning, comparative biology and taxonomic classification.</title>
        <authorList>
            <person name="Goeker M."/>
        </authorList>
    </citation>
    <scope>NUCLEOTIDE SEQUENCE [LARGE SCALE GENOMIC DNA]</scope>
    <source>
        <strain evidence="1 2">DSM 45934</strain>
    </source>
</reference>
<dbReference type="Proteomes" id="UP000295680">
    <property type="component" value="Unassembled WGS sequence"/>
</dbReference>
<sequence length="185" mass="20381">MIAHGFVDRATKDVDLFTEIDDQEAIRGVVALRQALEAQRLTTRDTERPPLDHRFVAVDPASGAECTVEIFADGGRLRGLVTLDIGPVLHPDDLAADKVLALWDRARPRDYFDVNALLGHYGPDRLLELAAAKDSGFSAATFVDSLRAIARLGEADWAEDGVPIEDVHHLRATFDAWRRRLGESG</sequence>
<dbReference type="RefSeq" id="WP_132123836.1">
    <property type="nucleotide sequence ID" value="NZ_SLWS01000011.1"/>
</dbReference>